<proteinExistence type="inferred from homology"/>
<dbReference type="OrthoDB" id="9788689at2"/>
<dbReference type="Gene3D" id="3.40.800.10">
    <property type="entry name" value="Ureohydrolase domain"/>
    <property type="match status" value="1"/>
</dbReference>
<dbReference type="RefSeq" id="WP_133356662.1">
    <property type="nucleotide sequence ID" value="NZ_SMZJ02000004.1"/>
</dbReference>
<dbReference type="InterPro" id="IPR023696">
    <property type="entry name" value="Ureohydrolase_dom_sf"/>
</dbReference>
<dbReference type="GO" id="GO:0046872">
    <property type="term" value="F:metal ion binding"/>
    <property type="evidence" value="ECO:0007669"/>
    <property type="project" value="InterPro"/>
</dbReference>
<dbReference type="AlphaFoldDB" id="A0A562YF96"/>
<name>A0A562YF96_9FLAO</name>
<dbReference type="InterPro" id="IPR006035">
    <property type="entry name" value="Ureohydrolase"/>
</dbReference>
<dbReference type="PROSITE" id="PS51409">
    <property type="entry name" value="ARGINASE_2"/>
    <property type="match status" value="1"/>
</dbReference>
<comment type="caution">
    <text evidence="2">The sequence shown here is derived from an EMBL/GenBank/DDBJ whole genome shotgun (WGS) entry which is preliminary data.</text>
</comment>
<protein>
    <submittedName>
        <fullName evidence="2">Formimidoylglutamase</fullName>
    </submittedName>
</protein>
<evidence type="ECO:0000313" key="2">
    <source>
        <dbReference type="EMBL" id="TWO32993.1"/>
    </source>
</evidence>
<sequence length="336" mass="37847">MDKLILFKKSNLNKLLSKRQGETKFGQHVKILTNISNIYEQLKNLDVEYVIFGIPEDIGVLANQGKLGTSKAWDATIKVLLNIQSNIYTRAKDILILGHLDFSQEMEYCAKLDVAQKKDLKKIRDLVSQIDTHITYLVNQIVSAGKKPIIVGGGQNNAYGIIKGTSLALNKAVNAVNLDAYPDFKPEEGRHSGNGFSYAFAEGFLGRYFAFGLHENYTSEKTLTTLNKIKAVKYNTFESIEVKKDLEFDSQMERALKHVSKDTFGIEIDCDAIEGIPSSAMTPSAFSVNKVRRFVNYFAKHEHAQYLHVCEATPKKKTEYQIGKLITYLITDFIKV</sequence>
<evidence type="ECO:0000313" key="3">
    <source>
        <dbReference type="Proteomes" id="UP000295814"/>
    </source>
</evidence>
<dbReference type="CDD" id="cd09988">
    <property type="entry name" value="Formimidoylglutamase"/>
    <property type="match status" value="1"/>
</dbReference>
<reference evidence="2 3" key="1">
    <citation type="submission" date="2019-07" db="EMBL/GenBank/DDBJ databases">
        <title>Seonamhaeicola sp. W255 draft genome.</title>
        <authorList>
            <person name="Zhang X.-Y."/>
            <person name="Zhang R."/>
            <person name="Zhong Y.-L."/>
            <person name="Du Z.-J."/>
        </authorList>
    </citation>
    <scope>NUCLEOTIDE SEQUENCE [LARGE SCALE GENOMIC DNA]</scope>
    <source>
        <strain evidence="2 3">W255</strain>
    </source>
</reference>
<comment type="similarity">
    <text evidence="1">Belongs to the arginase family.</text>
</comment>
<evidence type="ECO:0000256" key="1">
    <source>
        <dbReference type="PROSITE-ProRule" id="PRU00742"/>
    </source>
</evidence>
<dbReference type="SUPFAM" id="SSF52768">
    <property type="entry name" value="Arginase/deacetylase"/>
    <property type="match status" value="1"/>
</dbReference>
<gene>
    <name evidence="2" type="ORF">E1J38_009025</name>
</gene>
<dbReference type="EMBL" id="SMZJ02000004">
    <property type="protein sequence ID" value="TWO32993.1"/>
    <property type="molecule type" value="Genomic_DNA"/>
</dbReference>
<keyword evidence="3" id="KW-1185">Reference proteome</keyword>
<dbReference type="GO" id="GO:0016813">
    <property type="term" value="F:hydrolase activity, acting on carbon-nitrogen (but not peptide) bonds, in linear amidines"/>
    <property type="evidence" value="ECO:0007669"/>
    <property type="project" value="UniProtKB-ARBA"/>
</dbReference>
<dbReference type="Pfam" id="PF00491">
    <property type="entry name" value="Arginase"/>
    <property type="match status" value="1"/>
</dbReference>
<accession>A0A562YF96</accession>
<dbReference type="Proteomes" id="UP000295814">
    <property type="component" value="Unassembled WGS sequence"/>
</dbReference>
<organism evidence="2 3">
    <name type="scientific">Seonamhaeicola sediminis</name>
    <dbReference type="NCBI Taxonomy" id="2528206"/>
    <lineage>
        <taxon>Bacteria</taxon>
        <taxon>Pseudomonadati</taxon>
        <taxon>Bacteroidota</taxon>
        <taxon>Flavobacteriia</taxon>
        <taxon>Flavobacteriales</taxon>
        <taxon>Flavobacteriaceae</taxon>
    </lineage>
</organism>